<keyword evidence="2" id="KW-1185">Reference proteome</keyword>
<dbReference type="Proteomes" id="UP001233999">
    <property type="component" value="Unassembled WGS sequence"/>
</dbReference>
<gene>
    <name evidence="1" type="ORF">L9F63_012370</name>
</gene>
<protein>
    <submittedName>
        <fullName evidence="1">Uncharacterized protein</fullName>
    </submittedName>
</protein>
<reference evidence="1" key="2">
    <citation type="submission" date="2023-05" db="EMBL/GenBank/DDBJ databases">
        <authorList>
            <person name="Fouks B."/>
        </authorList>
    </citation>
    <scope>NUCLEOTIDE SEQUENCE</scope>
    <source>
        <strain evidence="1">Stay&amp;Tobe</strain>
        <tissue evidence="1">Testes</tissue>
    </source>
</reference>
<dbReference type="AlphaFoldDB" id="A0AAD8ADI8"/>
<accession>A0AAD8ADI8</accession>
<comment type="caution">
    <text evidence="1">The sequence shown here is derived from an EMBL/GenBank/DDBJ whole genome shotgun (WGS) entry which is preliminary data.</text>
</comment>
<evidence type="ECO:0000313" key="1">
    <source>
        <dbReference type="EMBL" id="KAJ9596611.1"/>
    </source>
</evidence>
<sequence length="124" mass="14958">FYAQIKLVFNANVILKSMLRLRLFQKMTLYLSDRVQNPRWRFKIAYPAGNRTRLSLVLTFLSMRRYANMLLVKTYYSLLPGFHAMKFNEIGKLHKTYHCTETFKRLAMLFLMLKPLSDWQCYFL</sequence>
<evidence type="ECO:0000313" key="2">
    <source>
        <dbReference type="Proteomes" id="UP001233999"/>
    </source>
</evidence>
<reference evidence="1" key="1">
    <citation type="journal article" date="2023" name="IScience">
        <title>Live-bearing cockroach genome reveals convergent evolutionary mechanisms linked to viviparity in insects and beyond.</title>
        <authorList>
            <person name="Fouks B."/>
            <person name="Harrison M.C."/>
            <person name="Mikhailova A.A."/>
            <person name="Marchal E."/>
            <person name="English S."/>
            <person name="Carruthers M."/>
            <person name="Jennings E.C."/>
            <person name="Chiamaka E.L."/>
            <person name="Frigard R.A."/>
            <person name="Pippel M."/>
            <person name="Attardo G.M."/>
            <person name="Benoit J.B."/>
            <person name="Bornberg-Bauer E."/>
            <person name="Tobe S.S."/>
        </authorList>
    </citation>
    <scope>NUCLEOTIDE SEQUENCE</scope>
    <source>
        <strain evidence="1">Stay&amp;Tobe</strain>
    </source>
</reference>
<organism evidence="1 2">
    <name type="scientific">Diploptera punctata</name>
    <name type="common">Pacific beetle cockroach</name>
    <dbReference type="NCBI Taxonomy" id="6984"/>
    <lineage>
        <taxon>Eukaryota</taxon>
        <taxon>Metazoa</taxon>
        <taxon>Ecdysozoa</taxon>
        <taxon>Arthropoda</taxon>
        <taxon>Hexapoda</taxon>
        <taxon>Insecta</taxon>
        <taxon>Pterygota</taxon>
        <taxon>Neoptera</taxon>
        <taxon>Polyneoptera</taxon>
        <taxon>Dictyoptera</taxon>
        <taxon>Blattodea</taxon>
        <taxon>Blaberoidea</taxon>
        <taxon>Blaberidae</taxon>
        <taxon>Diplopterinae</taxon>
        <taxon>Diploptera</taxon>
    </lineage>
</organism>
<feature type="non-terminal residue" evidence="1">
    <location>
        <position position="1"/>
    </location>
</feature>
<feature type="non-terminal residue" evidence="1">
    <location>
        <position position="124"/>
    </location>
</feature>
<name>A0AAD8ADI8_DIPPU</name>
<dbReference type="EMBL" id="JASPKZ010001978">
    <property type="protein sequence ID" value="KAJ9596611.1"/>
    <property type="molecule type" value="Genomic_DNA"/>
</dbReference>
<proteinExistence type="predicted"/>